<dbReference type="InterPro" id="IPR036890">
    <property type="entry name" value="HATPase_C_sf"/>
</dbReference>
<comment type="catalytic activity">
    <reaction evidence="1">
        <text>ATP + protein L-histidine = ADP + protein N-phospho-L-histidine.</text>
        <dbReference type="EC" id="2.7.13.3"/>
    </reaction>
</comment>
<dbReference type="SMART" id="SM00388">
    <property type="entry name" value="HisKA"/>
    <property type="match status" value="1"/>
</dbReference>
<dbReference type="InterPro" id="IPR001845">
    <property type="entry name" value="HTH_ArsR_DNA-bd_dom"/>
</dbReference>
<dbReference type="InterPro" id="IPR001789">
    <property type="entry name" value="Sig_transdc_resp-reg_receiver"/>
</dbReference>
<dbReference type="InterPro" id="IPR055771">
    <property type="entry name" value="DUF7347"/>
</dbReference>
<dbReference type="InterPro" id="IPR036390">
    <property type="entry name" value="WH_DNA-bd_sf"/>
</dbReference>
<comment type="caution">
    <text evidence="8">The sequence shown here is derived from an EMBL/GenBank/DDBJ whole genome shotgun (WGS) entry which is preliminary data.</text>
</comment>
<dbReference type="EC" id="2.7.13.3" evidence="2"/>
<evidence type="ECO:0000256" key="3">
    <source>
        <dbReference type="ARBA" id="ARBA00022679"/>
    </source>
</evidence>
<dbReference type="Pfam" id="PF00512">
    <property type="entry name" value="HisKA"/>
    <property type="match status" value="1"/>
</dbReference>
<dbReference type="CDD" id="cd00156">
    <property type="entry name" value="REC"/>
    <property type="match status" value="1"/>
</dbReference>
<dbReference type="SUPFAM" id="SSF52172">
    <property type="entry name" value="CheY-like"/>
    <property type="match status" value="1"/>
</dbReference>
<gene>
    <name evidence="8" type="ORF">B1B_09627</name>
</gene>
<sequence length="617" mass="67724">MDLTEQRIWQRSAAHADRLASIGQLAAGVAHEINTPLTNVMLVAESLRRRSKDPWVLARVDAITSQIDIAAKIVRGLLDFARRSEPQIVALDLVEVSRAAVDFLRGKQSANTELEEVYPATPVPVAGDRGQIIQVLTNILNNGYEAMDGAPGGRLRIEVRTVDRVAEVEVTDSGPGIPPEVIEHLFEPFFTTKPEGGAPGSASPSATDSSTRITVSSSRGTSPREERAFSCGCPLRPLLRWTLERLARAETGVGGPGTGPRTALSVEAPRGGMRLLLVDDDAVIREELGELLRDDGHEVWDAPSVPKAIEILEREAVDLVLTDLKMPRHSGLELLREVRRRWPEVLVAVVTGYATVETAVEAMKLGAFDYVRKPFRFEQVRSMLDLAGQAIQFHGDGGRIQDIDRTLEAWTTTDGLDVLHLTDRAVRPRPRVTVVSTGLDQPTEIQAHLETFLADRPRGAILLEGADRLFRAHRRAEVIQFMERLRQELEGRGPLMVTFDPGSISVADVVDLRARVLAETTRATLEALSNPLRRSILRRASQGPCTFTEAMSAAGIDETPKVSFHLHRLEEDGLLVHSADDYRITPRGREAMALLVEMDAIATRGLSGNRVLALSPN</sequence>
<dbReference type="Gene3D" id="3.30.565.10">
    <property type="entry name" value="Histidine kinase-like ATPase, C-terminal domain"/>
    <property type="match status" value="1"/>
</dbReference>
<dbReference type="CDD" id="cd00082">
    <property type="entry name" value="HisKA"/>
    <property type="match status" value="1"/>
</dbReference>
<dbReference type="GO" id="GO:0005886">
    <property type="term" value="C:plasma membrane"/>
    <property type="evidence" value="ECO:0007669"/>
    <property type="project" value="TreeGrafter"/>
</dbReference>
<evidence type="ECO:0000259" key="6">
    <source>
        <dbReference type="PROSITE" id="PS50109"/>
    </source>
</evidence>
<dbReference type="EMBL" id="AUZY01006381">
    <property type="protein sequence ID" value="EQD54586.1"/>
    <property type="molecule type" value="Genomic_DNA"/>
</dbReference>
<dbReference type="SMART" id="SM00418">
    <property type="entry name" value="HTH_ARSR"/>
    <property type="match status" value="1"/>
</dbReference>
<dbReference type="PROSITE" id="PS50109">
    <property type="entry name" value="HIS_KIN"/>
    <property type="match status" value="1"/>
</dbReference>
<evidence type="ECO:0000256" key="4">
    <source>
        <dbReference type="ARBA" id="ARBA00022777"/>
    </source>
</evidence>
<dbReference type="InterPro" id="IPR011991">
    <property type="entry name" value="ArsR-like_HTH"/>
</dbReference>
<dbReference type="InterPro" id="IPR036388">
    <property type="entry name" value="WH-like_DNA-bd_sf"/>
</dbReference>
<evidence type="ECO:0000259" key="7">
    <source>
        <dbReference type="PROSITE" id="PS50110"/>
    </source>
</evidence>
<dbReference type="PROSITE" id="PS50110">
    <property type="entry name" value="RESPONSE_REGULATORY"/>
    <property type="match status" value="1"/>
</dbReference>
<feature type="domain" description="Histidine kinase" evidence="6">
    <location>
        <begin position="28"/>
        <end position="200"/>
    </location>
</feature>
<dbReference type="SUPFAM" id="SSF46785">
    <property type="entry name" value="Winged helix' DNA-binding domain"/>
    <property type="match status" value="1"/>
</dbReference>
<protein>
    <recommendedName>
        <fullName evidence="2">histidine kinase</fullName>
        <ecNumber evidence="2">2.7.13.3</ecNumber>
    </recommendedName>
</protein>
<organism evidence="8">
    <name type="scientific">mine drainage metagenome</name>
    <dbReference type="NCBI Taxonomy" id="410659"/>
    <lineage>
        <taxon>unclassified sequences</taxon>
        <taxon>metagenomes</taxon>
        <taxon>ecological metagenomes</taxon>
    </lineage>
</organism>
<feature type="region of interest" description="Disordered" evidence="5">
    <location>
        <begin position="190"/>
        <end position="228"/>
    </location>
</feature>
<dbReference type="InterPro" id="IPR003594">
    <property type="entry name" value="HATPase_dom"/>
</dbReference>
<dbReference type="SUPFAM" id="SSF47384">
    <property type="entry name" value="Homodimeric domain of signal transducing histidine kinase"/>
    <property type="match status" value="1"/>
</dbReference>
<dbReference type="GO" id="GO:0003700">
    <property type="term" value="F:DNA-binding transcription factor activity"/>
    <property type="evidence" value="ECO:0007669"/>
    <property type="project" value="InterPro"/>
</dbReference>
<keyword evidence="4 8" id="KW-0418">Kinase</keyword>
<evidence type="ECO:0000313" key="8">
    <source>
        <dbReference type="EMBL" id="EQD54586.1"/>
    </source>
</evidence>
<dbReference type="CDD" id="cd00090">
    <property type="entry name" value="HTH_ARSR"/>
    <property type="match status" value="1"/>
</dbReference>
<dbReference type="InterPro" id="IPR011006">
    <property type="entry name" value="CheY-like_superfamily"/>
</dbReference>
<feature type="compositionally biased region" description="Polar residues" evidence="5">
    <location>
        <begin position="202"/>
        <end position="221"/>
    </location>
</feature>
<proteinExistence type="predicted"/>
<dbReference type="PANTHER" id="PTHR43047">
    <property type="entry name" value="TWO-COMPONENT HISTIDINE PROTEIN KINASE"/>
    <property type="match status" value="1"/>
</dbReference>
<keyword evidence="3" id="KW-0808">Transferase</keyword>
<dbReference type="SMART" id="SM00448">
    <property type="entry name" value="REC"/>
    <property type="match status" value="1"/>
</dbReference>
<dbReference type="Pfam" id="PF00072">
    <property type="entry name" value="Response_reg"/>
    <property type="match status" value="1"/>
</dbReference>
<evidence type="ECO:0000256" key="1">
    <source>
        <dbReference type="ARBA" id="ARBA00000085"/>
    </source>
</evidence>
<feature type="domain" description="Response regulatory" evidence="7">
    <location>
        <begin position="274"/>
        <end position="388"/>
    </location>
</feature>
<name>T1A238_9ZZZZ</name>
<dbReference type="InterPro" id="IPR005467">
    <property type="entry name" value="His_kinase_dom"/>
</dbReference>
<dbReference type="PANTHER" id="PTHR43047:SF72">
    <property type="entry name" value="OSMOSENSING HISTIDINE PROTEIN KINASE SLN1"/>
    <property type="match status" value="1"/>
</dbReference>
<dbReference type="Gene3D" id="1.10.10.10">
    <property type="entry name" value="Winged helix-like DNA-binding domain superfamily/Winged helix DNA-binding domain"/>
    <property type="match status" value="1"/>
</dbReference>
<dbReference type="Pfam" id="PF24038">
    <property type="entry name" value="DUF7347"/>
    <property type="match status" value="1"/>
</dbReference>
<dbReference type="Gene3D" id="3.40.50.2300">
    <property type="match status" value="1"/>
</dbReference>
<reference evidence="8" key="2">
    <citation type="journal article" date="2014" name="ISME J.">
        <title>Microbial stratification in low pH oxic and suboxic macroscopic growths along an acid mine drainage.</title>
        <authorList>
            <person name="Mendez-Garcia C."/>
            <person name="Mesa V."/>
            <person name="Sprenger R.R."/>
            <person name="Richter M."/>
            <person name="Diez M.S."/>
            <person name="Solano J."/>
            <person name="Bargiela R."/>
            <person name="Golyshina O.V."/>
            <person name="Manteca A."/>
            <person name="Ramos J.L."/>
            <person name="Gallego J.R."/>
            <person name="Llorente I."/>
            <person name="Martins Dos Santos V.A."/>
            <person name="Jensen O.N."/>
            <person name="Pelaez A.I."/>
            <person name="Sanchez J."/>
            <person name="Ferrer M."/>
        </authorList>
    </citation>
    <scope>NUCLEOTIDE SEQUENCE</scope>
</reference>
<dbReference type="InterPro" id="IPR036097">
    <property type="entry name" value="HisK_dim/P_sf"/>
</dbReference>
<dbReference type="SMART" id="SM00387">
    <property type="entry name" value="HATPase_c"/>
    <property type="match status" value="1"/>
</dbReference>
<evidence type="ECO:0000256" key="2">
    <source>
        <dbReference type="ARBA" id="ARBA00012438"/>
    </source>
</evidence>
<dbReference type="Pfam" id="PF02518">
    <property type="entry name" value="HATPase_c"/>
    <property type="match status" value="1"/>
</dbReference>
<evidence type="ECO:0000256" key="5">
    <source>
        <dbReference type="SAM" id="MobiDB-lite"/>
    </source>
</evidence>
<dbReference type="GO" id="GO:0000155">
    <property type="term" value="F:phosphorelay sensor kinase activity"/>
    <property type="evidence" value="ECO:0007669"/>
    <property type="project" value="InterPro"/>
</dbReference>
<reference evidence="8" key="1">
    <citation type="submission" date="2013-08" db="EMBL/GenBank/DDBJ databases">
        <authorList>
            <person name="Mendez C."/>
            <person name="Richter M."/>
            <person name="Ferrer M."/>
            <person name="Sanchez J."/>
        </authorList>
    </citation>
    <scope>NUCLEOTIDE SEQUENCE</scope>
</reference>
<dbReference type="GO" id="GO:0009927">
    <property type="term" value="F:histidine phosphotransfer kinase activity"/>
    <property type="evidence" value="ECO:0007669"/>
    <property type="project" value="TreeGrafter"/>
</dbReference>
<accession>T1A238</accession>
<dbReference type="AlphaFoldDB" id="T1A238"/>
<dbReference type="InterPro" id="IPR003661">
    <property type="entry name" value="HisK_dim/P_dom"/>
</dbReference>
<dbReference type="SUPFAM" id="SSF55874">
    <property type="entry name" value="ATPase domain of HSP90 chaperone/DNA topoisomerase II/histidine kinase"/>
    <property type="match status" value="1"/>
</dbReference>
<dbReference type="Gene3D" id="1.10.287.130">
    <property type="match status" value="1"/>
</dbReference>